<sequence length="98" mass="10657">MKCKTYKFAKSCLSSRPYGASIRREWVSMLEAGNCILVDCSEVDSISDSFADELFGILSVELTPETLCEAVKLSNISDSCLQTIAEAIQERAGNLIAA</sequence>
<keyword evidence="3" id="KW-1185">Reference proteome</keyword>
<evidence type="ECO:0000259" key="1">
    <source>
        <dbReference type="Pfam" id="PF14213"/>
    </source>
</evidence>
<evidence type="ECO:0000313" key="2">
    <source>
        <dbReference type="EMBL" id="MFC3679394.1"/>
    </source>
</evidence>
<comment type="caution">
    <text evidence="2">The sequence shown here is derived from an EMBL/GenBank/DDBJ whole genome shotgun (WGS) entry which is preliminary data.</text>
</comment>
<dbReference type="InterPro" id="IPR025474">
    <property type="entry name" value="DUF4325"/>
</dbReference>
<proteinExistence type="predicted"/>
<feature type="domain" description="DUF4325" evidence="1">
    <location>
        <begin position="19"/>
        <end position="79"/>
    </location>
</feature>
<evidence type="ECO:0000313" key="3">
    <source>
        <dbReference type="Proteomes" id="UP001595722"/>
    </source>
</evidence>
<name>A0ABV7VPE1_9GAMM</name>
<organism evidence="2 3">
    <name type="scientific">Bacterioplanoides pacificum</name>
    <dbReference type="NCBI Taxonomy" id="1171596"/>
    <lineage>
        <taxon>Bacteria</taxon>
        <taxon>Pseudomonadati</taxon>
        <taxon>Pseudomonadota</taxon>
        <taxon>Gammaproteobacteria</taxon>
        <taxon>Oceanospirillales</taxon>
        <taxon>Oceanospirillaceae</taxon>
        <taxon>Bacterioplanoides</taxon>
    </lineage>
</organism>
<reference evidence="3" key="1">
    <citation type="journal article" date="2019" name="Int. J. Syst. Evol. Microbiol.">
        <title>The Global Catalogue of Microorganisms (GCM) 10K type strain sequencing project: providing services to taxonomists for standard genome sequencing and annotation.</title>
        <authorList>
            <consortium name="The Broad Institute Genomics Platform"/>
            <consortium name="The Broad Institute Genome Sequencing Center for Infectious Disease"/>
            <person name="Wu L."/>
            <person name="Ma J."/>
        </authorList>
    </citation>
    <scope>NUCLEOTIDE SEQUENCE [LARGE SCALE GENOMIC DNA]</scope>
    <source>
        <strain evidence="3">KCTC 42424</strain>
    </source>
</reference>
<protein>
    <submittedName>
        <fullName evidence="2">STAS-like domain-containing protein</fullName>
    </submittedName>
</protein>
<dbReference type="EMBL" id="JBHRYB010000003">
    <property type="protein sequence ID" value="MFC3679394.1"/>
    <property type="molecule type" value="Genomic_DNA"/>
</dbReference>
<gene>
    <name evidence="2" type="ORF">ACFOMG_04620</name>
</gene>
<dbReference type="Pfam" id="PF14213">
    <property type="entry name" value="DUF4325"/>
    <property type="match status" value="1"/>
</dbReference>
<accession>A0ABV7VPE1</accession>
<dbReference type="Proteomes" id="UP001595722">
    <property type="component" value="Unassembled WGS sequence"/>
</dbReference>
<dbReference type="RefSeq" id="WP_376865076.1">
    <property type="nucleotide sequence ID" value="NZ_JBHRYB010000003.1"/>
</dbReference>